<accession>A0A6T1LGT6</accession>
<evidence type="ECO:0000313" key="3">
    <source>
        <dbReference type="EMBL" id="CAE4652644.1"/>
    </source>
</evidence>
<gene>
    <name evidence="2" type="ORF">AMON00008_LOCUS54182</name>
    <name evidence="3" type="ORF">AMON00008_LOCUS54184</name>
</gene>
<dbReference type="AlphaFoldDB" id="A0A6T1LGT6"/>
<dbReference type="EMBL" id="HBNR01076258">
    <property type="protein sequence ID" value="CAE4652644.1"/>
    <property type="molecule type" value="Transcribed_RNA"/>
</dbReference>
<evidence type="ECO:0000256" key="1">
    <source>
        <dbReference type="SAM" id="Phobius"/>
    </source>
</evidence>
<sequence length="232" mass="25440">MAAANRPLAEKAPAAEDTFFDGEPGLAAVYDYDYEKMVDFYQKLGWATFILVPPAWFGCFVCVPCFINQNVEWDARSRHVALTVDGIKFVHDRRKTLCGLYCTDRGKESKTVPYDKITDCDVQEPAGTACCCCISRVLYTVTVDTASSGGTQDGEPVHELELEGLKHPYEFKQAVWSMKRGEALAGVSAAARPVAPVAGAPVQIDMNTPLLTEIRDELRKLNGLMSAKYGSA</sequence>
<organism evidence="2">
    <name type="scientific">Alexandrium monilatum</name>
    <dbReference type="NCBI Taxonomy" id="311494"/>
    <lineage>
        <taxon>Eukaryota</taxon>
        <taxon>Sar</taxon>
        <taxon>Alveolata</taxon>
        <taxon>Dinophyceae</taxon>
        <taxon>Gonyaulacales</taxon>
        <taxon>Pyrocystaceae</taxon>
        <taxon>Alexandrium</taxon>
    </lineage>
</organism>
<protein>
    <submittedName>
        <fullName evidence="2">Uncharacterized protein</fullName>
    </submittedName>
</protein>
<reference evidence="2" key="1">
    <citation type="submission" date="2021-01" db="EMBL/GenBank/DDBJ databases">
        <authorList>
            <person name="Corre E."/>
            <person name="Pelletier E."/>
            <person name="Niang G."/>
            <person name="Scheremetjew M."/>
            <person name="Finn R."/>
            <person name="Kale V."/>
            <person name="Holt S."/>
            <person name="Cochrane G."/>
            <person name="Meng A."/>
            <person name="Brown T."/>
            <person name="Cohen L."/>
        </authorList>
    </citation>
    <scope>NUCLEOTIDE SEQUENCE</scope>
    <source>
        <strain evidence="2">CCMP3105</strain>
    </source>
</reference>
<keyword evidence="1" id="KW-0472">Membrane</keyword>
<feature type="transmembrane region" description="Helical" evidence="1">
    <location>
        <begin position="44"/>
        <end position="67"/>
    </location>
</feature>
<keyword evidence="1" id="KW-1133">Transmembrane helix</keyword>
<keyword evidence="1" id="KW-0812">Transmembrane</keyword>
<proteinExistence type="predicted"/>
<dbReference type="EMBL" id="HBNR01076256">
    <property type="protein sequence ID" value="CAE4652640.1"/>
    <property type="molecule type" value="Transcribed_RNA"/>
</dbReference>
<evidence type="ECO:0000313" key="2">
    <source>
        <dbReference type="EMBL" id="CAE4652640.1"/>
    </source>
</evidence>
<name>A0A6T1LGT6_9DINO</name>